<evidence type="ECO:0000256" key="4">
    <source>
        <dbReference type="ARBA" id="ARBA00022833"/>
    </source>
</evidence>
<dbReference type="AlphaFoldDB" id="A6GG97"/>
<dbReference type="SUPFAM" id="SSF56281">
    <property type="entry name" value="Metallo-hydrolase/oxidoreductase"/>
    <property type="match status" value="1"/>
</dbReference>
<dbReference type="PANTHER" id="PTHR46233">
    <property type="entry name" value="HYDROXYACYLGLUTATHIONE HYDROLASE GLOC"/>
    <property type="match status" value="1"/>
</dbReference>
<dbReference type="Proteomes" id="UP000005801">
    <property type="component" value="Unassembled WGS sequence"/>
</dbReference>
<dbReference type="Gene3D" id="3.60.15.10">
    <property type="entry name" value="Ribonuclease Z/Hydroxyacylglutathione hydrolase-like"/>
    <property type="match status" value="1"/>
</dbReference>
<dbReference type="STRING" id="391625.PPSIR1_34073"/>
<evidence type="ECO:0000313" key="6">
    <source>
        <dbReference type="EMBL" id="EDM75118.1"/>
    </source>
</evidence>
<evidence type="ECO:0000313" key="7">
    <source>
        <dbReference type="Proteomes" id="UP000005801"/>
    </source>
</evidence>
<dbReference type="Pfam" id="PF00753">
    <property type="entry name" value="Lactamase_B"/>
    <property type="match status" value="1"/>
</dbReference>
<dbReference type="GO" id="GO:0046872">
    <property type="term" value="F:metal ion binding"/>
    <property type="evidence" value="ECO:0007669"/>
    <property type="project" value="UniProtKB-KW"/>
</dbReference>
<keyword evidence="3" id="KW-0378">Hydrolase</keyword>
<evidence type="ECO:0000256" key="1">
    <source>
        <dbReference type="ARBA" id="ARBA00001947"/>
    </source>
</evidence>
<dbReference type="OrthoDB" id="9802991at2"/>
<dbReference type="EMBL" id="ABCS01000103">
    <property type="protein sequence ID" value="EDM75118.1"/>
    <property type="molecule type" value="Genomic_DNA"/>
</dbReference>
<proteinExistence type="predicted"/>
<dbReference type="GO" id="GO:0016787">
    <property type="term" value="F:hydrolase activity"/>
    <property type="evidence" value="ECO:0007669"/>
    <property type="project" value="UniProtKB-KW"/>
</dbReference>
<dbReference type="InterPro" id="IPR001279">
    <property type="entry name" value="Metallo-B-lactamas"/>
</dbReference>
<gene>
    <name evidence="6" type="ORF">PPSIR1_34073</name>
</gene>
<dbReference type="InterPro" id="IPR036866">
    <property type="entry name" value="RibonucZ/Hydroxyglut_hydro"/>
</dbReference>
<dbReference type="CDD" id="cd06262">
    <property type="entry name" value="metallo-hydrolase-like_MBL-fold"/>
    <property type="match status" value="1"/>
</dbReference>
<keyword evidence="4" id="KW-0862">Zinc</keyword>
<comment type="caution">
    <text evidence="6">The sequence shown here is derived from an EMBL/GenBank/DDBJ whole genome shotgun (WGS) entry which is preliminary data.</text>
</comment>
<dbReference type="RefSeq" id="WP_006975737.1">
    <property type="nucleotide sequence ID" value="NZ_ABCS01000103.1"/>
</dbReference>
<dbReference type="PANTHER" id="PTHR46233:SF3">
    <property type="entry name" value="HYDROXYACYLGLUTATHIONE HYDROLASE GLOC"/>
    <property type="match status" value="1"/>
</dbReference>
<feature type="domain" description="Metallo-beta-lactamase" evidence="5">
    <location>
        <begin position="21"/>
        <end position="188"/>
    </location>
</feature>
<evidence type="ECO:0000259" key="5">
    <source>
        <dbReference type="SMART" id="SM00849"/>
    </source>
</evidence>
<keyword evidence="2" id="KW-0479">Metal-binding</keyword>
<evidence type="ECO:0000256" key="2">
    <source>
        <dbReference type="ARBA" id="ARBA00022723"/>
    </source>
</evidence>
<keyword evidence="7" id="KW-1185">Reference proteome</keyword>
<dbReference type="eggNOG" id="COG0491">
    <property type="taxonomic scope" value="Bacteria"/>
</dbReference>
<name>A6GG97_9BACT</name>
<accession>A6GG97</accession>
<reference evidence="6 7" key="1">
    <citation type="submission" date="2007-06" db="EMBL/GenBank/DDBJ databases">
        <authorList>
            <person name="Shimkets L."/>
            <person name="Ferriera S."/>
            <person name="Johnson J."/>
            <person name="Kravitz S."/>
            <person name="Beeson K."/>
            <person name="Sutton G."/>
            <person name="Rogers Y.-H."/>
            <person name="Friedman R."/>
            <person name="Frazier M."/>
            <person name="Venter J.C."/>
        </authorList>
    </citation>
    <scope>NUCLEOTIDE SEQUENCE [LARGE SCALE GENOMIC DNA]</scope>
    <source>
        <strain evidence="6 7">SIR-1</strain>
    </source>
</reference>
<organism evidence="6 7">
    <name type="scientific">Plesiocystis pacifica SIR-1</name>
    <dbReference type="NCBI Taxonomy" id="391625"/>
    <lineage>
        <taxon>Bacteria</taxon>
        <taxon>Pseudomonadati</taxon>
        <taxon>Myxococcota</taxon>
        <taxon>Polyangia</taxon>
        <taxon>Nannocystales</taxon>
        <taxon>Nannocystaceae</taxon>
        <taxon>Plesiocystis</taxon>
    </lineage>
</organism>
<dbReference type="SMART" id="SM00849">
    <property type="entry name" value="Lactamase_B"/>
    <property type="match status" value="1"/>
</dbReference>
<protein>
    <recommendedName>
        <fullName evidence="5">Metallo-beta-lactamase domain-containing protein</fullName>
    </recommendedName>
</protein>
<dbReference type="InterPro" id="IPR051453">
    <property type="entry name" value="MBL_Glyoxalase_II"/>
</dbReference>
<comment type="cofactor">
    <cofactor evidence="1">
        <name>Zn(2+)</name>
        <dbReference type="ChEBI" id="CHEBI:29105"/>
    </cofactor>
</comment>
<sequence length="226" mass="24145">MTAQASFSTLEVVQLEVGLLQNFCEVIGCPQTKRAALVDPAFEVDRLLAAASERGWTVDTILLTHTHDDHVAGLDEAFSETGATLRCHPAEVEVASAFVDRAKIVPVADGEDVAIGDGRMRAVYAPGHTPGCVCWYGPEAKALITGDVLFVGSCGGVSYPGSDPAAMVHTLQRKLGSLPEETRVYPGHDYGKTPTSTLMWEFVNNPALLADTLEAFCAYKKVPVPN</sequence>
<evidence type="ECO:0000256" key="3">
    <source>
        <dbReference type="ARBA" id="ARBA00022801"/>
    </source>
</evidence>